<dbReference type="InterPro" id="IPR000847">
    <property type="entry name" value="LysR_HTH_N"/>
</dbReference>
<dbReference type="OrthoDB" id="3171102at2"/>
<keyword evidence="3 6" id="KW-0238">DNA-binding</keyword>
<dbReference type="RefSeq" id="WP_116175258.1">
    <property type="nucleotide sequence ID" value="NZ_CP144375.1"/>
</dbReference>
<evidence type="ECO:0000256" key="3">
    <source>
        <dbReference type="ARBA" id="ARBA00023125"/>
    </source>
</evidence>
<dbReference type="PANTHER" id="PTHR30346:SF0">
    <property type="entry name" value="HCA OPERON TRANSCRIPTIONAL ACTIVATOR HCAR"/>
    <property type="match status" value="1"/>
</dbReference>
<evidence type="ECO:0000313" key="7">
    <source>
        <dbReference type="Proteomes" id="UP000256269"/>
    </source>
</evidence>
<evidence type="ECO:0000313" key="6">
    <source>
        <dbReference type="EMBL" id="REH48500.1"/>
    </source>
</evidence>
<comment type="similarity">
    <text evidence="1">Belongs to the LysR transcriptional regulatory family.</text>
</comment>
<dbReference type="Proteomes" id="UP000256269">
    <property type="component" value="Unassembled WGS sequence"/>
</dbReference>
<dbReference type="SUPFAM" id="SSF53850">
    <property type="entry name" value="Periplasmic binding protein-like II"/>
    <property type="match status" value="1"/>
</dbReference>
<evidence type="ECO:0000256" key="4">
    <source>
        <dbReference type="ARBA" id="ARBA00023163"/>
    </source>
</evidence>
<proteinExistence type="inferred from homology"/>
<organism evidence="6 7">
    <name type="scientific">Kutzneria buriramensis</name>
    <dbReference type="NCBI Taxonomy" id="1045776"/>
    <lineage>
        <taxon>Bacteria</taxon>
        <taxon>Bacillati</taxon>
        <taxon>Actinomycetota</taxon>
        <taxon>Actinomycetes</taxon>
        <taxon>Pseudonocardiales</taxon>
        <taxon>Pseudonocardiaceae</taxon>
        <taxon>Kutzneria</taxon>
    </lineage>
</organism>
<dbReference type="Pfam" id="PF03466">
    <property type="entry name" value="LysR_substrate"/>
    <property type="match status" value="1"/>
</dbReference>
<keyword evidence="2" id="KW-0805">Transcription regulation</keyword>
<evidence type="ECO:0000256" key="2">
    <source>
        <dbReference type="ARBA" id="ARBA00023015"/>
    </source>
</evidence>
<reference evidence="6 7" key="1">
    <citation type="submission" date="2018-08" db="EMBL/GenBank/DDBJ databases">
        <title>Genomic Encyclopedia of Archaeal and Bacterial Type Strains, Phase II (KMG-II): from individual species to whole genera.</title>
        <authorList>
            <person name="Goeker M."/>
        </authorList>
    </citation>
    <scope>NUCLEOTIDE SEQUENCE [LARGE SCALE GENOMIC DNA]</scope>
    <source>
        <strain evidence="6 7">DSM 45791</strain>
    </source>
</reference>
<dbReference type="InterPro" id="IPR005119">
    <property type="entry name" value="LysR_subst-bd"/>
</dbReference>
<accession>A0A3E0HQG3</accession>
<keyword evidence="7" id="KW-1185">Reference proteome</keyword>
<sequence length="317" mass="34759">MRLEVRHARVVAAVAELGSISKAAASLSLPQPSLTAQLRRIEKTIGGELFVRSRTGITPTPLGERLIPMLVDLARSADAVLAEAASPVTDVLGVVSAEWEPAVFWQGLRDQLAGYEVRTSSLDPDGALDAVVRGEYTAALVRGPETAGPPELPDSTLDSQLVMREPTWLAVPSTHRLSRDPITCVGELDQLPWVRHAPGHWLHNVEQELLEAVRPTVLHYVSGQAEAMNWVRDAGVVALTVPSAQLDDVALVPLPGVTGSRLTMVWRRGWRNHTGRRRLLSAIRRTLRAQADRHPCYRDWLAVHLDEFPELKDCAPA</sequence>
<dbReference type="Pfam" id="PF00126">
    <property type="entry name" value="HTH_1"/>
    <property type="match status" value="1"/>
</dbReference>
<dbReference type="AlphaFoldDB" id="A0A3E0HQG3"/>
<dbReference type="PROSITE" id="PS50931">
    <property type="entry name" value="HTH_LYSR"/>
    <property type="match status" value="1"/>
</dbReference>
<dbReference type="SUPFAM" id="SSF46785">
    <property type="entry name" value="Winged helix' DNA-binding domain"/>
    <property type="match status" value="1"/>
</dbReference>
<comment type="caution">
    <text evidence="6">The sequence shown here is derived from an EMBL/GenBank/DDBJ whole genome shotgun (WGS) entry which is preliminary data.</text>
</comment>
<evidence type="ECO:0000259" key="5">
    <source>
        <dbReference type="PROSITE" id="PS50931"/>
    </source>
</evidence>
<evidence type="ECO:0000256" key="1">
    <source>
        <dbReference type="ARBA" id="ARBA00009437"/>
    </source>
</evidence>
<dbReference type="GO" id="GO:0003677">
    <property type="term" value="F:DNA binding"/>
    <property type="evidence" value="ECO:0007669"/>
    <property type="project" value="UniProtKB-KW"/>
</dbReference>
<dbReference type="Gene3D" id="3.40.190.290">
    <property type="match status" value="1"/>
</dbReference>
<gene>
    <name evidence="6" type="ORF">BCF44_105359</name>
</gene>
<dbReference type="InterPro" id="IPR036388">
    <property type="entry name" value="WH-like_DNA-bd_sf"/>
</dbReference>
<dbReference type="PANTHER" id="PTHR30346">
    <property type="entry name" value="TRANSCRIPTIONAL DUAL REGULATOR HCAR-RELATED"/>
    <property type="match status" value="1"/>
</dbReference>
<protein>
    <submittedName>
        <fullName evidence="6">DNA-binding transcriptional LysR family regulator</fullName>
    </submittedName>
</protein>
<dbReference type="Gene3D" id="1.10.10.10">
    <property type="entry name" value="Winged helix-like DNA-binding domain superfamily/Winged helix DNA-binding domain"/>
    <property type="match status" value="1"/>
</dbReference>
<keyword evidence="4" id="KW-0804">Transcription</keyword>
<name>A0A3E0HQG3_9PSEU</name>
<dbReference type="EMBL" id="QUNO01000005">
    <property type="protein sequence ID" value="REH48500.1"/>
    <property type="molecule type" value="Genomic_DNA"/>
</dbReference>
<dbReference type="PRINTS" id="PR00039">
    <property type="entry name" value="HTHLYSR"/>
</dbReference>
<dbReference type="GO" id="GO:0032993">
    <property type="term" value="C:protein-DNA complex"/>
    <property type="evidence" value="ECO:0007669"/>
    <property type="project" value="TreeGrafter"/>
</dbReference>
<dbReference type="GO" id="GO:0003700">
    <property type="term" value="F:DNA-binding transcription factor activity"/>
    <property type="evidence" value="ECO:0007669"/>
    <property type="project" value="InterPro"/>
</dbReference>
<dbReference type="InterPro" id="IPR036390">
    <property type="entry name" value="WH_DNA-bd_sf"/>
</dbReference>
<feature type="domain" description="HTH lysR-type" evidence="5">
    <location>
        <begin position="3"/>
        <end position="60"/>
    </location>
</feature>